<protein>
    <submittedName>
        <fullName evidence="4">NAD(P)/FAD-dependent oxidoreductase</fullName>
    </submittedName>
</protein>
<dbReference type="Pfam" id="PF07992">
    <property type="entry name" value="Pyr_redox_2"/>
    <property type="match status" value="1"/>
</dbReference>
<dbReference type="GO" id="GO:0004148">
    <property type="term" value="F:dihydrolipoyl dehydrogenase (NADH) activity"/>
    <property type="evidence" value="ECO:0007669"/>
    <property type="project" value="TreeGrafter"/>
</dbReference>
<evidence type="ECO:0000259" key="3">
    <source>
        <dbReference type="Pfam" id="PF07992"/>
    </source>
</evidence>
<dbReference type="AlphaFoldDB" id="A0A8T8K9W7"/>
<keyword evidence="1" id="KW-0285">Flavoprotein</keyword>
<dbReference type="GO" id="GO:0050660">
    <property type="term" value="F:flavin adenine dinucleotide binding"/>
    <property type="evidence" value="ECO:0007669"/>
    <property type="project" value="TreeGrafter"/>
</dbReference>
<organism evidence="4 5">
    <name type="scientific">Methanobacterium alkalithermotolerans</name>
    <dbReference type="NCBI Taxonomy" id="2731220"/>
    <lineage>
        <taxon>Archaea</taxon>
        <taxon>Methanobacteriati</taxon>
        <taxon>Methanobacteriota</taxon>
        <taxon>Methanomada group</taxon>
        <taxon>Methanobacteria</taxon>
        <taxon>Methanobacteriales</taxon>
        <taxon>Methanobacteriaceae</taxon>
        <taxon>Methanobacterium</taxon>
    </lineage>
</organism>
<dbReference type="InterPro" id="IPR023753">
    <property type="entry name" value="FAD/NAD-binding_dom"/>
</dbReference>
<dbReference type="PANTHER" id="PTHR22912">
    <property type="entry name" value="DISULFIDE OXIDOREDUCTASE"/>
    <property type="match status" value="1"/>
</dbReference>
<dbReference type="PRINTS" id="PR00368">
    <property type="entry name" value="FADPNR"/>
</dbReference>
<reference evidence="4" key="1">
    <citation type="submission" date="2020-07" db="EMBL/GenBank/DDBJ databases">
        <title>Methanobacterium. sp. MethCan genome.</title>
        <authorList>
            <person name="Postec A."/>
            <person name="Quemeneur M."/>
        </authorList>
    </citation>
    <scope>NUCLEOTIDE SEQUENCE</scope>
    <source>
        <strain evidence="4">MethCAN</strain>
    </source>
</reference>
<dbReference type="PANTHER" id="PTHR22912:SF151">
    <property type="entry name" value="DIHYDROLIPOYL DEHYDROGENASE, MITOCHONDRIAL"/>
    <property type="match status" value="1"/>
</dbReference>
<dbReference type="InterPro" id="IPR050151">
    <property type="entry name" value="Class-I_Pyr_Nuc-Dis_Oxidored"/>
</dbReference>
<dbReference type="OrthoDB" id="27922at2157"/>
<dbReference type="GeneID" id="64820624"/>
<evidence type="ECO:0000256" key="2">
    <source>
        <dbReference type="ARBA" id="ARBA00022827"/>
    </source>
</evidence>
<dbReference type="SUPFAM" id="SSF51905">
    <property type="entry name" value="FAD/NAD(P)-binding domain"/>
    <property type="match status" value="1"/>
</dbReference>
<keyword evidence="5" id="KW-1185">Reference proteome</keyword>
<dbReference type="SUPFAM" id="SSF55424">
    <property type="entry name" value="FAD/NAD-linked reductases, dimerisation (C-terminal) domain"/>
    <property type="match status" value="1"/>
</dbReference>
<dbReference type="InterPro" id="IPR016156">
    <property type="entry name" value="FAD/NAD-linked_Rdtase_dimer_sf"/>
</dbReference>
<gene>
    <name evidence="4" type="ORF">HYG87_07625</name>
</gene>
<feature type="domain" description="FAD/NAD(P)-binding" evidence="3">
    <location>
        <begin position="1"/>
        <end position="300"/>
    </location>
</feature>
<evidence type="ECO:0000313" key="4">
    <source>
        <dbReference type="EMBL" id="QUH23640.1"/>
    </source>
</evidence>
<dbReference type="PRINTS" id="PR00411">
    <property type="entry name" value="PNDRDTASEI"/>
</dbReference>
<dbReference type="EMBL" id="CP058560">
    <property type="protein sequence ID" value="QUH23640.1"/>
    <property type="molecule type" value="Genomic_DNA"/>
</dbReference>
<dbReference type="InterPro" id="IPR036188">
    <property type="entry name" value="FAD/NAD-bd_sf"/>
</dbReference>
<keyword evidence="2" id="KW-0274">FAD</keyword>
<dbReference type="RefSeq" id="WP_211532596.1">
    <property type="nucleotide sequence ID" value="NZ_CP058560.1"/>
</dbReference>
<proteinExistence type="predicted"/>
<evidence type="ECO:0000313" key="5">
    <source>
        <dbReference type="Proteomes" id="UP000681041"/>
    </source>
</evidence>
<evidence type="ECO:0000256" key="1">
    <source>
        <dbReference type="ARBA" id="ARBA00022630"/>
    </source>
</evidence>
<sequence>MKMVIIGGGPAGRAAALELARLENEVILIEKSDLGGTCLNKGCMVVCGLNDVARFLNDAANFQNQEVLKLNYKFSYKNMAHGIKTTLSKIRHITEKETLEAGVKIIYAPAYFQKGLLYVEGEPIEYDKLIIATGGRPFIPPIDGAENAITYQDILNLEEVPEKLLIVGSGIIATEFASIFSSMGSEVHILCRNNFLSNLDQEVKEYVVKNLLKDIKIHEKVDTTKITRSGALTSRGQMEGLVLLATGIVPNSQLVSDLVITGKRGEIVVNERMETSAPGIYAAGDVIGGMGTTPVARMEGIVAAHNAAGIEKKANYEHLPYAISLDYDVAFLSSGKKSSLDGENYSQMVEGKIPGSAGPGSFWRVLSSNTGFTKTMVDIETGSIQELSSIAPGARYNMAYLSLLMRIHRKTYDFDHFVETHPSTDSIYKLMRFFAKY</sequence>
<accession>A0A8T8K9W7</accession>
<dbReference type="Gene3D" id="3.50.50.60">
    <property type="entry name" value="FAD/NAD(P)-binding domain"/>
    <property type="match status" value="1"/>
</dbReference>
<name>A0A8T8K9W7_9EURY</name>
<dbReference type="KEGG" id="meme:HYG87_07625"/>
<dbReference type="Proteomes" id="UP000681041">
    <property type="component" value="Chromosome"/>
</dbReference>
<dbReference type="GO" id="GO:0006103">
    <property type="term" value="P:2-oxoglutarate metabolic process"/>
    <property type="evidence" value="ECO:0007669"/>
    <property type="project" value="TreeGrafter"/>
</dbReference>